<evidence type="ECO:0000313" key="3">
    <source>
        <dbReference type="EMBL" id="MTT75331.1"/>
    </source>
</evidence>
<name>A0A7X3BV86_9FIRM</name>
<organism evidence="3 6">
    <name type="scientific">Phascolarctobacterium faecium</name>
    <dbReference type="NCBI Taxonomy" id="33025"/>
    <lineage>
        <taxon>Bacteria</taxon>
        <taxon>Bacillati</taxon>
        <taxon>Bacillota</taxon>
        <taxon>Negativicutes</taxon>
        <taxon>Acidaminococcales</taxon>
        <taxon>Acidaminococcaceae</taxon>
        <taxon>Phascolarctobacterium</taxon>
    </lineage>
</organism>
<dbReference type="AlphaFoldDB" id="A0A7X3BV86"/>
<keyword evidence="1" id="KW-0472">Membrane</keyword>
<feature type="domain" description="TRAP C4-dicarboxylate transport system permease DctM subunit" evidence="2">
    <location>
        <begin position="130"/>
        <end position="567"/>
    </location>
</feature>
<feature type="transmembrane region" description="Helical" evidence="1">
    <location>
        <begin position="90"/>
        <end position="109"/>
    </location>
</feature>
<feature type="transmembrane region" description="Helical" evidence="1">
    <location>
        <begin position="188"/>
        <end position="210"/>
    </location>
</feature>
<keyword evidence="5" id="KW-1185">Reference proteome</keyword>
<dbReference type="PANTHER" id="PTHR43849">
    <property type="entry name" value="BLL3936 PROTEIN"/>
    <property type="match status" value="1"/>
</dbReference>
<dbReference type="PANTHER" id="PTHR43849:SF2">
    <property type="entry name" value="BLL3936 PROTEIN"/>
    <property type="match status" value="1"/>
</dbReference>
<evidence type="ECO:0000313" key="5">
    <source>
        <dbReference type="Proteomes" id="UP000443070"/>
    </source>
</evidence>
<feature type="transmembrane region" description="Helical" evidence="1">
    <location>
        <begin position="417"/>
        <end position="436"/>
    </location>
</feature>
<dbReference type="EMBL" id="WNBW01000001">
    <property type="protein sequence ID" value="MTU03463.1"/>
    <property type="molecule type" value="Genomic_DNA"/>
</dbReference>
<keyword evidence="1" id="KW-1133">Transmembrane helix</keyword>
<feature type="transmembrane region" description="Helical" evidence="1">
    <location>
        <begin position="34"/>
        <end position="55"/>
    </location>
</feature>
<protein>
    <submittedName>
        <fullName evidence="3">TRAP transporter fused permease subunit</fullName>
    </submittedName>
</protein>
<feature type="transmembrane region" description="Helical" evidence="1">
    <location>
        <begin position="355"/>
        <end position="374"/>
    </location>
</feature>
<dbReference type="OrthoDB" id="9759894at2"/>
<dbReference type="EMBL" id="WNBM01000001">
    <property type="protein sequence ID" value="MTT75331.1"/>
    <property type="molecule type" value="Genomic_DNA"/>
</dbReference>
<feature type="transmembrane region" description="Helical" evidence="1">
    <location>
        <begin position="456"/>
        <end position="474"/>
    </location>
</feature>
<dbReference type="Proteomes" id="UP000484547">
    <property type="component" value="Unassembled WGS sequence"/>
</dbReference>
<dbReference type="Pfam" id="PF06808">
    <property type="entry name" value="DctM"/>
    <property type="match status" value="1"/>
</dbReference>
<evidence type="ECO:0000256" key="1">
    <source>
        <dbReference type="SAM" id="Phobius"/>
    </source>
</evidence>
<gene>
    <name evidence="3" type="ORF">GMD11_03475</name>
    <name evidence="4" type="ORF">GMD18_03475</name>
</gene>
<reference evidence="5 6" key="1">
    <citation type="journal article" date="2019" name="Nat. Med.">
        <title>A library of human gut bacterial isolates paired with longitudinal multiomics data enables mechanistic microbiome research.</title>
        <authorList>
            <person name="Poyet M."/>
            <person name="Groussin M."/>
            <person name="Gibbons S.M."/>
            <person name="Avila-Pacheco J."/>
            <person name="Jiang X."/>
            <person name="Kearney S.M."/>
            <person name="Perrotta A.R."/>
            <person name="Berdy B."/>
            <person name="Zhao S."/>
            <person name="Lieberman T.D."/>
            <person name="Swanson P.K."/>
            <person name="Smith M."/>
            <person name="Roesemann S."/>
            <person name="Alexander J.E."/>
            <person name="Rich S.A."/>
            <person name="Livny J."/>
            <person name="Vlamakis H."/>
            <person name="Clish C."/>
            <person name="Bullock K."/>
            <person name="Deik A."/>
            <person name="Scott J."/>
            <person name="Pierce K.A."/>
            <person name="Xavier R.J."/>
            <person name="Alm E.J."/>
        </authorList>
    </citation>
    <scope>NUCLEOTIDE SEQUENCE [LARGE SCALE GENOMIC DNA]</scope>
    <source>
        <strain evidence="3 6">BIOML-A13</strain>
        <strain evidence="4 5">BIOML-A3</strain>
    </source>
</reference>
<feature type="transmembrane region" description="Helical" evidence="1">
    <location>
        <begin position="603"/>
        <end position="632"/>
    </location>
</feature>
<proteinExistence type="predicted"/>
<feature type="transmembrane region" description="Helical" evidence="1">
    <location>
        <begin position="569"/>
        <end position="591"/>
    </location>
</feature>
<feature type="transmembrane region" description="Helical" evidence="1">
    <location>
        <begin position="149"/>
        <end position="168"/>
    </location>
</feature>
<dbReference type="Proteomes" id="UP000443070">
    <property type="component" value="Unassembled WGS sequence"/>
</dbReference>
<dbReference type="InterPro" id="IPR011853">
    <property type="entry name" value="TRAP_DctM-Dct_fused"/>
</dbReference>
<evidence type="ECO:0000313" key="6">
    <source>
        <dbReference type="Proteomes" id="UP000484547"/>
    </source>
</evidence>
<feature type="transmembrane region" description="Helical" evidence="1">
    <location>
        <begin position="61"/>
        <end position="78"/>
    </location>
</feature>
<dbReference type="NCBIfam" id="TIGR02123">
    <property type="entry name" value="TRAP_fused"/>
    <property type="match status" value="1"/>
</dbReference>
<feature type="transmembrane region" description="Helical" evidence="1">
    <location>
        <begin position="543"/>
        <end position="563"/>
    </location>
</feature>
<evidence type="ECO:0000259" key="2">
    <source>
        <dbReference type="Pfam" id="PF06808"/>
    </source>
</evidence>
<keyword evidence="1" id="KW-0812">Transmembrane</keyword>
<sequence length="649" mass="69187">MSEQDKTTMSAEEVLQKFDKESDKRNLTGMWDKLISFICIAFAVFQLYTATFGVLDAHLQRAIHLAFGFSLIYLLYPGRKNWSRSVMHPLDVIFAVLSVASALYIVIFYDELVLRAGMNTEFDFSIAFIGTLLLFEAARRVVGWPMLTVALFFMFYAFAGPYMPGILAHRGVGVQEMFDHLFFTTEGIFGTPLGVSSTFIYLFILFGSYLEATGLGKLFIDLANAVAGWAAGGPAKVAVLSSGLMGTVSGSSVANVAGTGAFTIPMMKKLGYRPAFAGAVEAAASTGGQLMPPVMGAAAFLMAEFVGVPYIEVVKAAVIPALLYYIGVWIGVHYEAKKFGLKGTPRDQLPKFGKLFMEKGHLILPLAIIVYLLVSGYTPMRAALWAIGLTLICSCLRKSTRISFGDVVKGLIEGSKGVLGVLIACATAGVIIGVVTKTGVGLKLATALLDLAGGHLLPAMFFTMITSLILGMGVPTTANYVITSTIAAPALVQMNVPVLAAHMFAFYFGIVADVTPPVALAAYAGAGISGADPMKTGFAAAKLAIAAFIVPYIFVLAPELLMIDATPFTITFACATAIIGMWGVSVAMIGFCQSKLSFLQRLLFFVGGLNMIIPGAVTDAIGVAILAVAFFWQRMNKNKGPIENHGEDL</sequence>
<comment type="caution">
    <text evidence="3">The sequence shown here is derived from an EMBL/GenBank/DDBJ whole genome shotgun (WGS) entry which is preliminary data.</text>
</comment>
<feature type="transmembrane region" description="Helical" evidence="1">
    <location>
        <begin position="317"/>
        <end position="334"/>
    </location>
</feature>
<dbReference type="InterPro" id="IPR010656">
    <property type="entry name" value="DctM"/>
</dbReference>
<dbReference type="RefSeq" id="WP_155163679.1">
    <property type="nucleotide sequence ID" value="NZ_WNBG01000001.1"/>
</dbReference>
<evidence type="ECO:0000313" key="4">
    <source>
        <dbReference type="EMBL" id="MTU03463.1"/>
    </source>
</evidence>
<accession>A0A7X3BV86</accession>